<dbReference type="SUPFAM" id="SSF55874">
    <property type="entry name" value="ATPase domain of HSP90 chaperone/DNA topoisomerase II/histidine kinase"/>
    <property type="match status" value="1"/>
</dbReference>
<evidence type="ECO:0000256" key="4">
    <source>
        <dbReference type="ARBA" id="ARBA00022553"/>
    </source>
</evidence>
<feature type="domain" description="PAS" evidence="15">
    <location>
        <begin position="560"/>
        <end position="631"/>
    </location>
</feature>
<dbReference type="InterPro" id="IPR005467">
    <property type="entry name" value="His_kinase_dom"/>
</dbReference>
<evidence type="ECO:0000259" key="16">
    <source>
        <dbReference type="PROSITE" id="PS50885"/>
    </source>
</evidence>
<keyword evidence="5" id="KW-0808">Transferase</keyword>
<dbReference type="Gene3D" id="1.10.287.130">
    <property type="match status" value="1"/>
</dbReference>
<dbReference type="EC" id="2.7.13.3" evidence="3"/>
<dbReference type="AlphaFoldDB" id="A0A286GRJ9"/>
<dbReference type="EMBL" id="OCNJ01000007">
    <property type="protein sequence ID" value="SOD98122.1"/>
    <property type="molecule type" value="Genomic_DNA"/>
</dbReference>
<organism evidence="17 18">
    <name type="scientific">Caenispirillum bisanense</name>
    <dbReference type="NCBI Taxonomy" id="414052"/>
    <lineage>
        <taxon>Bacteria</taxon>
        <taxon>Pseudomonadati</taxon>
        <taxon>Pseudomonadota</taxon>
        <taxon>Alphaproteobacteria</taxon>
        <taxon>Rhodospirillales</taxon>
        <taxon>Novispirillaceae</taxon>
        <taxon>Caenispirillum</taxon>
    </lineage>
</organism>
<dbReference type="PROSITE" id="PS50112">
    <property type="entry name" value="PAS"/>
    <property type="match status" value="1"/>
</dbReference>
<evidence type="ECO:0000256" key="3">
    <source>
        <dbReference type="ARBA" id="ARBA00012438"/>
    </source>
</evidence>
<evidence type="ECO:0000256" key="9">
    <source>
        <dbReference type="ARBA" id="ARBA00022840"/>
    </source>
</evidence>
<evidence type="ECO:0000256" key="8">
    <source>
        <dbReference type="ARBA" id="ARBA00022777"/>
    </source>
</evidence>
<keyword evidence="11" id="KW-0902">Two-component regulatory system</keyword>
<evidence type="ECO:0000256" key="13">
    <source>
        <dbReference type="SAM" id="Phobius"/>
    </source>
</evidence>
<dbReference type="SMART" id="SM00091">
    <property type="entry name" value="PAS"/>
    <property type="match status" value="2"/>
</dbReference>
<evidence type="ECO:0000256" key="12">
    <source>
        <dbReference type="ARBA" id="ARBA00023136"/>
    </source>
</evidence>
<evidence type="ECO:0000256" key="6">
    <source>
        <dbReference type="ARBA" id="ARBA00022692"/>
    </source>
</evidence>
<evidence type="ECO:0000256" key="10">
    <source>
        <dbReference type="ARBA" id="ARBA00022989"/>
    </source>
</evidence>
<evidence type="ECO:0000256" key="7">
    <source>
        <dbReference type="ARBA" id="ARBA00022741"/>
    </source>
</evidence>
<comment type="subcellular location">
    <subcellularLocation>
        <location evidence="2">Membrane</location>
        <topology evidence="2">Multi-pass membrane protein</topology>
    </subcellularLocation>
</comment>
<name>A0A286GRJ9_9PROT</name>
<dbReference type="InterPro" id="IPR035965">
    <property type="entry name" value="PAS-like_dom_sf"/>
</dbReference>
<keyword evidence="7" id="KW-0547">Nucleotide-binding</keyword>
<dbReference type="Gene3D" id="3.30.450.20">
    <property type="entry name" value="PAS domain"/>
    <property type="match status" value="4"/>
</dbReference>
<dbReference type="SMART" id="SM00388">
    <property type="entry name" value="HisKA"/>
    <property type="match status" value="1"/>
</dbReference>
<dbReference type="SMART" id="SM00387">
    <property type="entry name" value="HATPase_c"/>
    <property type="match status" value="1"/>
</dbReference>
<keyword evidence="4" id="KW-0597">Phosphoprotein</keyword>
<feature type="transmembrane region" description="Helical" evidence="13">
    <location>
        <begin position="351"/>
        <end position="370"/>
    </location>
</feature>
<dbReference type="PROSITE" id="PS50885">
    <property type="entry name" value="HAMP"/>
    <property type="match status" value="1"/>
</dbReference>
<evidence type="ECO:0000256" key="2">
    <source>
        <dbReference type="ARBA" id="ARBA00004141"/>
    </source>
</evidence>
<keyword evidence="8" id="KW-0418">Kinase</keyword>
<dbReference type="InterPro" id="IPR004358">
    <property type="entry name" value="Sig_transdc_His_kin-like_C"/>
</dbReference>
<dbReference type="GO" id="GO:0007234">
    <property type="term" value="P:osmosensory signaling via phosphorelay pathway"/>
    <property type="evidence" value="ECO:0007669"/>
    <property type="project" value="TreeGrafter"/>
</dbReference>
<dbReference type="SMART" id="SM00304">
    <property type="entry name" value="HAMP"/>
    <property type="match status" value="1"/>
</dbReference>
<dbReference type="Gene3D" id="6.10.340.10">
    <property type="match status" value="1"/>
</dbReference>
<dbReference type="FunFam" id="3.30.565.10:FF:000006">
    <property type="entry name" value="Sensor histidine kinase WalK"/>
    <property type="match status" value="1"/>
</dbReference>
<dbReference type="SUPFAM" id="SSF47384">
    <property type="entry name" value="Homodimeric domain of signal transducing histidine kinase"/>
    <property type="match status" value="1"/>
</dbReference>
<evidence type="ECO:0000259" key="15">
    <source>
        <dbReference type="PROSITE" id="PS50112"/>
    </source>
</evidence>
<dbReference type="Pfam" id="PF00512">
    <property type="entry name" value="HisKA"/>
    <property type="match status" value="1"/>
</dbReference>
<dbReference type="InterPro" id="IPR036097">
    <property type="entry name" value="HisK_dim/P_sf"/>
</dbReference>
<keyword evidence="10 13" id="KW-1133">Transmembrane helix</keyword>
<proteinExistence type="predicted"/>
<dbReference type="InterPro" id="IPR036890">
    <property type="entry name" value="HATPase_C_sf"/>
</dbReference>
<evidence type="ECO:0000256" key="11">
    <source>
        <dbReference type="ARBA" id="ARBA00023012"/>
    </source>
</evidence>
<evidence type="ECO:0000313" key="18">
    <source>
        <dbReference type="Proteomes" id="UP000219621"/>
    </source>
</evidence>
<evidence type="ECO:0000256" key="1">
    <source>
        <dbReference type="ARBA" id="ARBA00000085"/>
    </source>
</evidence>
<reference evidence="17 18" key="1">
    <citation type="submission" date="2017-09" db="EMBL/GenBank/DDBJ databases">
        <authorList>
            <person name="Ehlers B."/>
            <person name="Leendertz F.H."/>
        </authorList>
    </citation>
    <scope>NUCLEOTIDE SEQUENCE [LARGE SCALE GENOMIC DNA]</scope>
    <source>
        <strain evidence="17 18">USBA 140</strain>
    </source>
</reference>
<dbReference type="GO" id="GO:0030295">
    <property type="term" value="F:protein kinase activator activity"/>
    <property type="evidence" value="ECO:0007669"/>
    <property type="project" value="TreeGrafter"/>
</dbReference>
<dbReference type="NCBIfam" id="TIGR00229">
    <property type="entry name" value="sensory_box"/>
    <property type="match status" value="1"/>
</dbReference>
<gene>
    <name evidence="17" type="ORF">SAMN05421508_107204</name>
</gene>
<dbReference type="GO" id="GO:0016020">
    <property type="term" value="C:membrane"/>
    <property type="evidence" value="ECO:0007669"/>
    <property type="project" value="UniProtKB-SubCell"/>
</dbReference>
<dbReference type="PROSITE" id="PS50109">
    <property type="entry name" value="HIS_KIN"/>
    <property type="match status" value="1"/>
</dbReference>
<dbReference type="Gene3D" id="3.30.565.10">
    <property type="entry name" value="Histidine kinase-like ATPase, C-terminal domain"/>
    <property type="match status" value="1"/>
</dbReference>
<dbReference type="CDD" id="cd06225">
    <property type="entry name" value="HAMP"/>
    <property type="match status" value="1"/>
</dbReference>
<protein>
    <recommendedName>
        <fullName evidence="3">histidine kinase</fullName>
        <ecNumber evidence="3">2.7.13.3</ecNumber>
    </recommendedName>
</protein>
<dbReference type="Pfam" id="PF00672">
    <property type="entry name" value="HAMP"/>
    <property type="match status" value="1"/>
</dbReference>
<dbReference type="Pfam" id="PF12860">
    <property type="entry name" value="PAS_7"/>
    <property type="match status" value="2"/>
</dbReference>
<keyword evidence="6 13" id="KW-0812">Transmembrane</keyword>
<dbReference type="Pfam" id="PF13426">
    <property type="entry name" value="PAS_9"/>
    <property type="match status" value="1"/>
</dbReference>
<dbReference type="Pfam" id="PF02518">
    <property type="entry name" value="HATPase_c"/>
    <property type="match status" value="1"/>
</dbReference>
<dbReference type="CDD" id="cd00130">
    <property type="entry name" value="PAS"/>
    <property type="match status" value="1"/>
</dbReference>
<evidence type="ECO:0000313" key="17">
    <source>
        <dbReference type="EMBL" id="SOD98122.1"/>
    </source>
</evidence>
<evidence type="ECO:0000256" key="5">
    <source>
        <dbReference type="ARBA" id="ARBA00022679"/>
    </source>
</evidence>
<sequence>MRLKLAQKIPLLVVLATLVTGLVVAYADYDRAARELSTAAEERLEALLESRRLALEEYLDTLRRDLRSQLANPLLEEAYSSFLVGWDEVGERASEKLRHFYIDANPYSPQDRDRLDHPNDPSIFSLAHNRFHPRLRQFTQDFGYADLLLVDATGRVIYSVKKRGDFAVTVTDRPYAATGLRRVWEAVIAIHDRTRQPDLQVFVDFSAYDPWQGRSVAFLAAPLLDPAGALTGVLVLEIPTERINRIVQAATGLGSSGDVFIVGADHMMRSDSRVSGRTTLFARAVHTAPVEAALTGGSGIMVSEEMGPDGAPTQLLAAYAPLDFLGARWAVVATADLAEVHAPVTRMRERAILSGLAVTFVVAVLGLLVVRRLVVRPLTGATEALRRLSAGDRDVTLPPVRSSDEVGDIVRALGVFRDNLAERDRLAAAHASETRNREVRQRLAEAIEAISDGFALYDAEERLVIANSKFMQTYGPGADTLMPGTPYLDFLCHAADSGMFDEAVIDRDGFIARRLEQFRDPGTMVERRLTDGRWLRIADFRTQDGGTVCIRSDITEHKQSEERFRAIVEGAADAIVTMDGQGRIVEFNKAAERIFGRRRRDVVGTLIVETLVPAEMRKGHAEGIRRYLATGELRHREQRMEALGLRADGSTFPIELTVTQMPMMGARTCAAFIRDITDRKRVEEELAAYRGHLEELVESRTAAQRQAEERLVTAIKTFKGGFALYDADEKLVLCNDQVRDFMPEVGSLLKPGTPMEAITRAIAQGLGQNEAWIAERLDLYRRREAFQAERQLPDGRWIETMVDHTPDGSTLFVITDISAHKQAADALRAALERARELNQLQREFVSMTSHEFRTPLAIIDASTQRLMRRRATLGEQDFVNLGTEIRAAVARMVGLIDAILSASRLDSGEIRFAPQDCDLRHIVTEVCHRQQALTRNHVILCEVDALPDRLVADGTLLDQVVTNLLANAVKYSPKGGQVLVKGWQEGERALFSVSDQGVGIPPEDLPRLFQRFFRARTSTGIAGTGIGLNFVKRLVEMHGGAIAVQSVEGAGTTFTVELPLRPPARVPAAVAEEVDAEPA</sequence>
<dbReference type="CDD" id="cd00075">
    <property type="entry name" value="HATPase"/>
    <property type="match status" value="1"/>
</dbReference>
<accession>A0A286GRJ9</accession>
<dbReference type="PRINTS" id="PR00344">
    <property type="entry name" value="BCTRLSENSOR"/>
</dbReference>
<dbReference type="OrthoDB" id="9813151at2"/>
<dbReference type="InterPro" id="IPR003594">
    <property type="entry name" value="HATPase_dom"/>
</dbReference>
<dbReference type="CDD" id="cd00082">
    <property type="entry name" value="HisKA"/>
    <property type="match status" value="1"/>
</dbReference>
<dbReference type="GO" id="GO:0000155">
    <property type="term" value="F:phosphorelay sensor kinase activity"/>
    <property type="evidence" value="ECO:0007669"/>
    <property type="project" value="InterPro"/>
</dbReference>
<dbReference type="GO" id="GO:0000156">
    <property type="term" value="F:phosphorelay response regulator activity"/>
    <property type="evidence" value="ECO:0007669"/>
    <property type="project" value="TreeGrafter"/>
</dbReference>
<dbReference type="Proteomes" id="UP000219621">
    <property type="component" value="Unassembled WGS sequence"/>
</dbReference>
<comment type="catalytic activity">
    <reaction evidence="1">
        <text>ATP + protein L-histidine = ADP + protein N-phospho-L-histidine.</text>
        <dbReference type="EC" id="2.7.13.3"/>
    </reaction>
</comment>
<evidence type="ECO:0000259" key="14">
    <source>
        <dbReference type="PROSITE" id="PS50109"/>
    </source>
</evidence>
<dbReference type="PANTHER" id="PTHR42878:SF7">
    <property type="entry name" value="SENSOR HISTIDINE KINASE GLRK"/>
    <property type="match status" value="1"/>
</dbReference>
<dbReference type="PANTHER" id="PTHR42878">
    <property type="entry name" value="TWO-COMPONENT HISTIDINE KINASE"/>
    <property type="match status" value="1"/>
</dbReference>
<dbReference type="RefSeq" id="WP_097280301.1">
    <property type="nucleotide sequence ID" value="NZ_OCNJ01000007.1"/>
</dbReference>
<keyword evidence="18" id="KW-1185">Reference proteome</keyword>
<dbReference type="InterPro" id="IPR050351">
    <property type="entry name" value="BphY/WalK/GraS-like"/>
</dbReference>
<keyword evidence="9" id="KW-0067">ATP-binding</keyword>
<dbReference type="SUPFAM" id="SSF158472">
    <property type="entry name" value="HAMP domain-like"/>
    <property type="match status" value="1"/>
</dbReference>
<dbReference type="InterPro" id="IPR003660">
    <property type="entry name" value="HAMP_dom"/>
</dbReference>
<feature type="domain" description="HAMP" evidence="16">
    <location>
        <begin position="372"/>
        <end position="425"/>
    </location>
</feature>
<dbReference type="InterPro" id="IPR003661">
    <property type="entry name" value="HisK_dim/P_dom"/>
</dbReference>
<keyword evidence="12 13" id="KW-0472">Membrane</keyword>
<dbReference type="SUPFAM" id="SSF55785">
    <property type="entry name" value="PYP-like sensor domain (PAS domain)"/>
    <property type="match status" value="2"/>
</dbReference>
<feature type="domain" description="Histidine kinase" evidence="14">
    <location>
        <begin position="847"/>
        <end position="1062"/>
    </location>
</feature>
<dbReference type="InterPro" id="IPR000014">
    <property type="entry name" value="PAS"/>
</dbReference>